<dbReference type="InterPro" id="IPR000014">
    <property type="entry name" value="PAS"/>
</dbReference>
<protein>
    <recommendedName>
        <fullName evidence="6">Diguanylate cyclase</fullName>
    </recommendedName>
</protein>
<evidence type="ECO:0000259" key="1">
    <source>
        <dbReference type="PROSITE" id="PS50112"/>
    </source>
</evidence>
<feature type="domain" description="PAC" evidence="2">
    <location>
        <begin position="506"/>
        <end position="558"/>
    </location>
</feature>
<keyword evidence="5" id="KW-1185">Reference proteome</keyword>
<comment type="caution">
    <text evidence="4">The sequence shown here is derived from an EMBL/GenBank/DDBJ whole genome shotgun (WGS) entry which is preliminary data.</text>
</comment>
<dbReference type="SMART" id="SM00091">
    <property type="entry name" value="PAS"/>
    <property type="match status" value="3"/>
</dbReference>
<dbReference type="InterPro" id="IPR029787">
    <property type="entry name" value="Nucleotide_cyclase"/>
</dbReference>
<dbReference type="InterPro" id="IPR029016">
    <property type="entry name" value="GAF-like_dom_sf"/>
</dbReference>
<evidence type="ECO:0008006" key="6">
    <source>
        <dbReference type="Google" id="ProtNLM"/>
    </source>
</evidence>
<proteinExistence type="predicted"/>
<dbReference type="Pfam" id="PF13426">
    <property type="entry name" value="PAS_9"/>
    <property type="match status" value="2"/>
</dbReference>
<evidence type="ECO:0000313" key="4">
    <source>
        <dbReference type="EMBL" id="RFO95072.1"/>
    </source>
</evidence>
<dbReference type="Pfam" id="PF13185">
    <property type="entry name" value="GAF_2"/>
    <property type="match status" value="1"/>
</dbReference>
<evidence type="ECO:0000259" key="3">
    <source>
        <dbReference type="PROSITE" id="PS50887"/>
    </source>
</evidence>
<dbReference type="FunFam" id="3.30.70.270:FF:000001">
    <property type="entry name" value="Diguanylate cyclase domain protein"/>
    <property type="match status" value="1"/>
</dbReference>
<dbReference type="PROSITE" id="PS50113">
    <property type="entry name" value="PAC"/>
    <property type="match status" value="3"/>
</dbReference>
<evidence type="ECO:0000259" key="2">
    <source>
        <dbReference type="PROSITE" id="PS50113"/>
    </source>
</evidence>
<sequence>MTASGNLPGPGLPVQWDAECRSRVLEMLVASEPLLDILETLLQGLEKQRSGALCSLMLLDAQGTFFERVIAPSLPAFYSAALTGMAIGPGLGSCGTAAYTGERVVVEDIASHPYWANYKALAAQAGLAACWSQPVLSATGRVLGTFAIYYREQRAPDTEDLVLIQQCAALACIAIEKDAEARKLRDSEARYRTLVEFSPDPVLVHRMGTILYANPAAVRTFGARDASELIGTGTQTLIHPDYRSQQLSRMQAIVGGMTIQPMTESRFLRLDGTAFDVEVQGTSIQYQGQDAIHVVLRDITERKAAEAALHDSQERFRSLVEFLPMGIIVHQDRLVVYANPAAASTLGAAAAQDLMGLSIVDLTHADYRGGTLERLRLREETGIDPPPVEIKLLKLDGSVIDVQMHATLIQYAGAPAVQASFTDITERKLARDTLQLSANVFSHVREGIVITDADTRIVDANKAFTTITGYARQEVLGQQAHIFQQGPHSEGYYESLWRDLGTQGHWSGEVWSTRKSGEPYAEMVTISAVTDAQGTVRNYVVLLVDITPMKNYQKRLEDLAHFDALTHLPNRLLLADRLRQAISQTQRRAQTLAVVFLDLDGFKAVNDHHGHGVGDELLIALSQRMKGALRDGDTLARIGGDEFVAVLVDLQQADDAQPVLERLLQAAADPVTVGDALIQVSASMGIAVYPRDGTHVDLLLRRADQSMYLAKQAGRNRYQFFNAGSESGA</sequence>
<feature type="domain" description="GGDEF" evidence="3">
    <location>
        <begin position="590"/>
        <end position="723"/>
    </location>
</feature>
<organism evidence="4 5">
    <name type="scientific">Rhodoferax lacus</name>
    <dbReference type="NCBI Taxonomy" id="2184758"/>
    <lineage>
        <taxon>Bacteria</taxon>
        <taxon>Pseudomonadati</taxon>
        <taxon>Pseudomonadota</taxon>
        <taxon>Betaproteobacteria</taxon>
        <taxon>Burkholderiales</taxon>
        <taxon>Comamonadaceae</taxon>
        <taxon>Rhodoferax</taxon>
    </lineage>
</organism>
<dbReference type="InterPro" id="IPR043128">
    <property type="entry name" value="Rev_trsase/Diguanyl_cyclase"/>
</dbReference>
<dbReference type="PANTHER" id="PTHR46663">
    <property type="entry name" value="DIGUANYLATE CYCLASE DGCT-RELATED"/>
    <property type="match status" value="1"/>
</dbReference>
<reference evidence="4 5" key="1">
    <citation type="submission" date="2018-05" db="EMBL/GenBank/DDBJ databases">
        <title>Rhodoferax soyangensis sp.nov., isolated from an oligotrophic freshwater lake.</title>
        <authorList>
            <person name="Park M."/>
        </authorList>
    </citation>
    <scope>NUCLEOTIDE SEQUENCE [LARGE SCALE GENOMIC DNA]</scope>
    <source>
        <strain evidence="4 5">IMCC26218</strain>
    </source>
</reference>
<feature type="domain" description="PAC" evidence="2">
    <location>
        <begin position="261"/>
        <end position="311"/>
    </location>
</feature>
<dbReference type="InterPro" id="IPR000700">
    <property type="entry name" value="PAS-assoc_C"/>
</dbReference>
<dbReference type="SMART" id="SM00267">
    <property type="entry name" value="GGDEF"/>
    <property type="match status" value="1"/>
</dbReference>
<dbReference type="Pfam" id="PF00990">
    <property type="entry name" value="GGDEF"/>
    <property type="match status" value="1"/>
</dbReference>
<name>A0A3E1R7R0_9BURK</name>
<dbReference type="SMART" id="SM00065">
    <property type="entry name" value="GAF"/>
    <property type="match status" value="1"/>
</dbReference>
<dbReference type="Gene3D" id="3.30.450.20">
    <property type="entry name" value="PAS domain"/>
    <property type="match status" value="3"/>
</dbReference>
<evidence type="ECO:0000313" key="5">
    <source>
        <dbReference type="Proteomes" id="UP000260665"/>
    </source>
</evidence>
<dbReference type="SUPFAM" id="SSF55781">
    <property type="entry name" value="GAF domain-like"/>
    <property type="match status" value="1"/>
</dbReference>
<dbReference type="SUPFAM" id="SSF55785">
    <property type="entry name" value="PYP-like sensor domain (PAS domain)"/>
    <property type="match status" value="3"/>
</dbReference>
<dbReference type="CDD" id="cd01949">
    <property type="entry name" value="GGDEF"/>
    <property type="match status" value="1"/>
</dbReference>
<dbReference type="CDD" id="cd00130">
    <property type="entry name" value="PAS"/>
    <property type="match status" value="3"/>
</dbReference>
<dbReference type="GO" id="GO:0003824">
    <property type="term" value="F:catalytic activity"/>
    <property type="evidence" value="ECO:0007669"/>
    <property type="project" value="UniProtKB-ARBA"/>
</dbReference>
<dbReference type="EMBL" id="QFZK01000023">
    <property type="protein sequence ID" value="RFO95072.1"/>
    <property type="molecule type" value="Genomic_DNA"/>
</dbReference>
<dbReference type="InterPro" id="IPR000160">
    <property type="entry name" value="GGDEF_dom"/>
</dbReference>
<dbReference type="InterPro" id="IPR003018">
    <property type="entry name" value="GAF"/>
</dbReference>
<dbReference type="SUPFAM" id="SSF55073">
    <property type="entry name" value="Nucleotide cyclase"/>
    <property type="match status" value="1"/>
</dbReference>
<dbReference type="NCBIfam" id="TIGR00229">
    <property type="entry name" value="sensory_box"/>
    <property type="match status" value="3"/>
</dbReference>
<dbReference type="PANTHER" id="PTHR46663:SF3">
    <property type="entry name" value="SLL0267 PROTEIN"/>
    <property type="match status" value="1"/>
</dbReference>
<feature type="domain" description="PAC" evidence="2">
    <location>
        <begin position="386"/>
        <end position="436"/>
    </location>
</feature>
<accession>A0A3E1R7R0</accession>
<dbReference type="Gene3D" id="3.30.70.270">
    <property type="match status" value="1"/>
</dbReference>
<dbReference type="SMART" id="SM00086">
    <property type="entry name" value="PAC"/>
    <property type="match status" value="3"/>
</dbReference>
<dbReference type="InterPro" id="IPR035965">
    <property type="entry name" value="PAS-like_dom_sf"/>
</dbReference>
<dbReference type="GO" id="GO:0006355">
    <property type="term" value="P:regulation of DNA-templated transcription"/>
    <property type="evidence" value="ECO:0007669"/>
    <property type="project" value="InterPro"/>
</dbReference>
<dbReference type="InterPro" id="IPR052163">
    <property type="entry name" value="DGC-Regulatory_Protein"/>
</dbReference>
<gene>
    <name evidence="4" type="ORF">DIC66_20155</name>
</gene>
<feature type="domain" description="PAS" evidence="1">
    <location>
        <begin position="433"/>
        <end position="479"/>
    </location>
</feature>
<dbReference type="PROSITE" id="PS50887">
    <property type="entry name" value="GGDEF"/>
    <property type="match status" value="1"/>
</dbReference>
<dbReference type="Proteomes" id="UP000260665">
    <property type="component" value="Unassembled WGS sequence"/>
</dbReference>
<dbReference type="OrthoDB" id="8929028at2"/>
<dbReference type="PROSITE" id="PS50112">
    <property type="entry name" value="PAS"/>
    <property type="match status" value="1"/>
</dbReference>
<dbReference type="Pfam" id="PF00989">
    <property type="entry name" value="PAS"/>
    <property type="match status" value="1"/>
</dbReference>
<dbReference type="NCBIfam" id="TIGR00254">
    <property type="entry name" value="GGDEF"/>
    <property type="match status" value="1"/>
</dbReference>
<dbReference type="Gene3D" id="3.30.450.40">
    <property type="match status" value="1"/>
</dbReference>
<dbReference type="InterPro" id="IPR013767">
    <property type="entry name" value="PAS_fold"/>
</dbReference>
<dbReference type="AlphaFoldDB" id="A0A3E1R7R0"/>
<dbReference type="RefSeq" id="WP_117179982.1">
    <property type="nucleotide sequence ID" value="NZ_QFZK01000023.1"/>
</dbReference>
<dbReference type="InterPro" id="IPR001610">
    <property type="entry name" value="PAC"/>
</dbReference>